<proteinExistence type="predicted"/>
<dbReference type="SUPFAM" id="SSF53822">
    <property type="entry name" value="Periplasmic binding protein-like I"/>
    <property type="match status" value="1"/>
</dbReference>
<sequence>MVVIQLNRTHFYSDVLTGIHRYSDNHAYLTIVTTSTTEQELMIEVQRLIQSQYIEGFILLYSRKNDVIEQLIN</sequence>
<accession>A0A380FIK6</accession>
<dbReference type="AlphaFoldDB" id="A0A380FIK6"/>
<dbReference type="Proteomes" id="UP000255277">
    <property type="component" value="Unassembled WGS sequence"/>
</dbReference>
<gene>
    <name evidence="1" type="ORF">NCTC12195_02622</name>
</gene>
<evidence type="ECO:0000313" key="1">
    <source>
        <dbReference type="EMBL" id="SUM33166.1"/>
    </source>
</evidence>
<reference evidence="1 2" key="1">
    <citation type="submission" date="2018-06" db="EMBL/GenBank/DDBJ databases">
        <authorList>
            <consortium name="Pathogen Informatics"/>
            <person name="Doyle S."/>
        </authorList>
    </citation>
    <scope>NUCLEOTIDE SEQUENCE [LARGE SCALE GENOMIC DNA]</scope>
    <source>
        <strain evidence="1 2">NCTC12195</strain>
    </source>
</reference>
<organism evidence="1 2">
    <name type="scientific">Staphylococcus gallinarum</name>
    <dbReference type="NCBI Taxonomy" id="1293"/>
    <lineage>
        <taxon>Bacteria</taxon>
        <taxon>Bacillati</taxon>
        <taxon>Bacillota</taxon>
        <taxon>Bacilli</taxon>
        <taxon>Bacillales</taxon>
        <taxon>Staphylococcaceae</taxon>
        <taxon>Staphylococcus</taxon>
    </lineage>
</organism>
<dbReference type="InterPro" id="IPR028082">
    <property type="entry name" value="Peripla_BP_I"/>
</dbReference>
<name>A0A380FIK6_STAGA</name>
<evidence type="ECO:0000313" key="2">
    <source>
        <dbReference type="Proteomes" id="UP000255277"/>
    </source>
</evidence>
<dbReference type="Gene3D" id="3.40.50.2300">
    <property type="match status" value="1"/>
</dbReference>
<protein>
    <submittedName>
        <fullName evidence="1">Maltose operon transcriptional repressor MalR, LacI family</fullName>
    </submittedName>
</protein>
<dbReference type="EMBL" id="UHDK01000001">
    <property type="protein sequence ID" value="SUM33166.1"/>
    <property type="molecule type" value="Genomic_DNA"/>
</dbReference>